<comment type="caution">
    <text evidence="2">The sequence shown here is derived from an EMBL/GenBank/DDBJ whole genome shotgun (WGS) entry which is preliminary data.</text>
</comment>
<proteinExistence type="predicted"/>
<feature type="non-terminal residue" evidence="2">
    <location>
        <position position="1"/>
    </location>
</feature>
<dbReference type="Proteomes" id="UP000194236">
    <property type="component" value="Unassembled WGS sequence"/>
</dbReference>
<feature type="compositionally biased region" description="Low complexity" evidence="1">
    <location>
        <begin position="596"/>
        <end position="613"/>
    </location>
</feature>
<keyword evidence="3" id="KW-1185">Reference proteome</keyword>
<organism evidence="2 3">
    <name type="scientific">Euroglyphus maynei</name>
    <name type="common">Mayne's house dust mite</name>
    <dbReference type="NCBI Taxonomy" id="6958"/>
    <lineage>
        <taxon>Eukaryota</taxon>
        <taxon>Metazoa</taxon>
        <taxon>Ecdysozoa</taxon>
        <taxon>Arthropoda</taxon>
        <taxon>Chelicerata</taxon>
        <taxon>Arachnida</taxon>
        <taxon>Acari</taxon>
        <taxon>Acariformes</taxon>
        <taxon>Sarcoptiformes</taxon>
        <taxon>Astigmata</taxon>
        <taxon>Psoroptidia</taxon>
        <taxon>Analgoidea</taxon>
        <taxon>Pyroglyphidae</taxon>
        <taxon>Pyroglyphinae</taxon>
        <taxon>Euroglyphus</taxon>
    </lineage>
</organism>
<sequence length="642" mass="73944">TNDPNNRYDGKTWPNEAIFEVTKLIKERINKLSLRVTSTIIEDITIQNENNRKQTNRKLIVISAHPEQQKASARIKSILSDKYDVWCSNDFKDFVGTKMNKDINPSYKNRFDQDLTTISEENSTITRPTQDYARHIAESCKQRPKSVPNHDRLEIKKKELNRVFSYGETTHHSSFSPDKLDHLQCFQRKVSQSSLVIILSSEQYFKSKTSEEHVYYCGQRLATIHVQYDDSPSPVWFTKLTSHEHPLKFKSSTFEEDLLTRISRTLDPDCKEIKYYDDQRIKYLADMMKKNMPDQETCVFVFGSTNTDNLDQRTNQICQEIGKELAKLVKNINIITNGTYGAGDIVAHTFYYERFTNQTRKSTGSVFHIVPERQDDLDVTPKKVSYGQTIFLGQSTRERDSVIARMLDTALLIGGDKGKLEKKSKIEEFIWNDHFVIPIKSTGGAAGGEFEVPKKMFTCPIGVDEKRWNVLSQTDATPREVAKAVVDIIFQLKKAIYNHASSRQKVDNAVTKSSSDRQVKRRLANRKKLNTGSMNSNVSKTDNNHEMNNIVTIFRNNNNNDDHHNNHQYFNHDESSLQSTSTMEQRSLPLWSYCPSEDSSNLSNSSDSGDLNSTVGGHNNKMNPIRRLFQQFRTHFQRKNLN</sequence>
<dbReference type="OrthoDB" id="10062307at2759"/>
<accession>A0A1Y3BJZ0</accession>
<dbReference type="EMBL" id="MUJZ01020789">
    <property type="protein sequence ID" value="OTF79916.1"/>
    <property type="molecule type" value="Genomic_DNA"/>
</dbReference>
<feature type="compositionally biased region" description="Basic and acidic residues" evidence="1">
    <location>
        <begin position="560"/>
        <end position="575"/>
    </location>
</feature>
<dbReference type="AlphaFoldDB" id="A0A1Y3BJZ0"/>
<feature type="compositionally biased region" description="Polar residues" evidence="1">
    <location>
        <begin position="530"/>
        <end position="543"/>
    </location>
</feature>
<name>A0A1Y3BJZ0_EURMA</name>
<gene>
    <name evidence="2" type="ORF">BLA29_002305</name>
</gene>
<feature type="region of interest" description="Disordered" evidence="1">
    <location>
        <begin position="555"/>
        <end position="582"/>
    </location>
</feature>
<evidence type="ECO:0000256" key="1">
    <source>
        <dbReference type="SAM" id="MobiDB-lite"/>
    </source>
</evidence>
<feature type="region of interest" description="Disordered" evidence="1">
    <location>
        <begin position="595"/>
        <end position="623"/>
    </location>
</feature>
<evidence type="ECO:0000313" key="2">
    <source>
        <dbReference type="EMBL" id="OTF79916.1"/>
    </source>
</evidence>
<protein>
    <submittedName>
        <fullName evidence="2">TIR motif-containing protein</fullName>
    </submittedName>
</protein>
<evidence type="ECO:0000313" key="3">
    <source>
        <dbReference type="Proteomes" id="UP000194236"/>
    </source>
</evidence>
<feature type="compositionally biased region" description="Basic residues" evidence="1">
    <location>
        <begin position="519"/>
        <end position="529"/>
    </location>
</feature>
<reference evidence="2 3" key="1">
    <citation type="submission" date="2017-03" db="EMBL/GenBank/DDBJ databases">
        <title>Genome Survey of Euroglyphus maynei.</title>
        <authorList>
            <person name="Arlian L.G."/>
            <person name="Morgan M.S."/>
            <person name="Rider S.D."/>
        </authorList>
    </citation>
    <scope>NUCLEOTIDE SEQUENCE [LARGE SCALE GENOMIC DNA]</scope>
    <source>
        <strain evidence="2">Arlian Lab</strain>
        <tissue evidence="2">Whole body</tissue>
    </source>
</reference>
<feature type="region of interest" description="Disordered" evidence="1">
    <location>
        <begin position="507"/>
        <end position="543"/>
    </location>
</feature>